<dbReference type="PANTHER" id="PTHR43685">
    <property type="entry name" value="GLYCOSYLTRANSFERASE"/>
    <property type="match status" value="1"/>
</dbReference>
<evidence type="ECO:0000313" key="3">
    <source>
        <dbReference type="Proteomes" id="UP000564378"/>
    </source>
</evidence>
<dbReference type="InterPro" id="IPR029044">
    <property type="entry name" value="Nucleotide-diphossugar_trans"/>
</dbReference>
<dbReference type="GO" id="GO:0016740">
    <property type="term" value="F:transferase activity"/>
    <property type="evidence" value="ECO:0007669"/>
    <property type="project" value="UniProtKB-KW"/>
</dbReference>
<reference evidence="2 3" key="1">
    <citation type="submission" date="2020-08" db="EMBL/GenBank/DDBJ databases">
        <title>Draft genome sequence of Parasphingopyxis sp. GrpM-11.</title>
        <authorList>
            <person name="Oh J."/>
            <person name="Roh D.-H."/>
        </authorList>
    </citation>
    <scope>NUCLEOTIDE SEQUENCE [LARGE SCALE GENOMIC DNA]</scope>
    <source>
        <strain evidence="2 3">GrpM-11</strain>
    </source>
</reference>
<feature type="domain" description="Glycosyltransferase 2-like" evidence="1">
    <location>
        <begin position="15"/>
        <end position="176"/>
    </location>
</feature>
<dbReference type="PANTHER" id="PTHR43685:SF2">
    <property type="entry name" value="GLYCOSYLTRANSFERASE 2-LIKE DOMAIN-CONTAINING PROTEIN"/>
    <property type="match status" value="1"/>
</dbReference>
<dbReference type="InterPro" id="IPR001173">
    <property type="entry name" value="Glyco_trans_2-like"/>
</dbReference>
<dbReference type="CDD" id="cd00761">
    <property type="entry name" value="Glyco_tranf_GTA_type"/>
    <property type="match status" value="1"/>
</dbReference>
<protein>
    <submittedName>
        <fullName evidence="2">Glycosyltransferase family 2 protein</fullName>
    </submittedName>
</protein>
<organism evidence="2 3">
    <name type="scientific">Parasphingopyxis marina</name>
    <dbReference type="NCBI Taxonomy" id="2761622"/>
    <lineage>
        <taxon>Bacteria</taxon>
        <taxon>Pseudomonadati</taxon>
        <taxon>Pseudomonadota</taxon>
        <taxon>Alphaproteobacteria</taxon>
        <taxon>Sphingomonadales</taxon>
        <taxon>Sphingomonadaceae</taxon>
        <taxon>Parasphingopyxis</taxon>
    </lineage>
</organism>
<dbReference type="InterPro" id="IPR050834">
    <property type="entry name" value="Glycosyltransf_2"/>
</dbReference>
<dbReference type="Pfam" id="PF00535">
    <property type="entry name" value="Glycos_transf_2"/>
    <property type="match status" value="1"/>
</dbReference>
<keyword evidence="2" id="KW-0808">Transferase</keyword>
<gene>
    <name evidence="2" type="ORF">H6P80_16020</name>
</gene>
<dbReference type="AlphaFoldDB" id="A0A842I2W6"/>
<sequence length="260" mass="30439">MFGRFLRRREPPLFTILLPIHRPPDLLPFALESVRTQSEQRFELFILCDGAPDETVAEARRLARQDRRISVRAFPKGARHGEAHRDTILREESRGAMICQIADDDLWFPDHLEEMAKLLANADFGNLIQVQVGTRGRFEALRDDLALPETRERMLTEKYNFFGPTTCGYRRSAYDRLEPGWSPAPEDIWTDLYMWRKFLRRDDIRMATRHQPGALCFPTPQRRAWPMAKRCAENREYLARLRDSASLHALRTEIDSNRKA</sequence>
<comment type="caution">
    <text evidence="2">The sequence shown here is derived from an EMBL/GenBank/DDBJ whole genome shotgun (WGS) entry which is preliminary data.</text>
</comment>
<evidence type="ECO:0000259" key="1">
    <source>
        <dbReference type="Pfam" id="PF00535"/>
    </source>
</evidence>
<evidence type="ECO:0000313" key="2">
    <source>
        <dbReference type="EMBL" id="MBC2779133.1"/>
    </source>
</evidence>
<name>A0A842I2W6_9SPHN</name>
<dbReference type="Proteomes" id="UP000564378">
    <property type="component" value="Unassembled WGS sequence"/>
</dbReference>
<dbReference type="SUPFAM" id="SSF53448">
    <property type="entry name" value="Nucleotide-diphospho-sugar transferases"/>
    <property type="match status" value="1"/>
</dbReference>
<keyword evidence="3" id="KW-1185">Reference proteome</keyword>
<dbReference type="RefSeq" id="WP_185802420.1">
    <property type="nucleotide sequence ID" value="NZ_JACJVJ010000003.1"/>
</dbReference>
<dbReference type="Gene3D" id="3.90.550.10">
    <property type="entry name" value="Spore Coat Polysaccharide Biosynthesis Protein SpsA, Chain A"/>
    <property type="match status" value="1"/>
</dbReference>
<dbReference type="EMBL" id="JACJVJ010000003">
    <property type="protein sequence ID" value="MBC2779133.1"/>
    <property type="molecule type" value="Genomic_DNA"/>
</dbReference>
<accession>A0A842I2W6</accession>
<proteinExistence type="predicted"/>